<evidence type="ECO:0000313" key="2">
    <source>
        <dbReference type="Proteomes" id="UP001152888"/>
    </source>
</evidence>
<sequence>MCWCESAAAVEGPPSECCSSFVTSNRYQIRSKSSGVISDIVMVVSSGNIVHPLISVFTFHQN</sequence>
<dbReference type="Proteomes" id="UP001152888">
    <property type="component" value="Unassembled WGS sequence"/>
</dbReference>
<dbReference type="EMBL" id="CAKOFQ010006683">
    <property type="protein sequence ID" value="CAH1959728.1"/>
    <property type="molecule type" value="Genomic_DNA"/>
</dbReference>
<evidence type="ECO:0000313" key="1">
    <source>
        <dbReference type="EMBL" id="CAH1959728.1"/>
    </source>
</evidence>
<comment type="caution">
    <text evidence="1">The sequence shown here is derived from an EMBL/GenBank/DDBJ whole genome shotgun (WGS) entry which is preliminary data.</text>
</comment>
<organism evidence="1 2">
    <name type="scientific">Acanthoscelides obtectus</name>
    <name type="common">Bean weevil</name>
    <name type="synonym">Bruchus obtectus</name>
    <dbReference type="NCBI Taxonomy" id="200917"/>
    <lineage>
        <taxon>Eukaryota</taxon>
        <taxon>Metazoa</taxon>
        <taxon>Ecdysozoa</taxon>
        <taxon>Arthropoda</taxon>
        <taxon>Hexapoda</taxon>
        <taxon>Insecta</taxon>
        <taxon>Pterygota</taxon>
        <taxon>Neoptera</taxon>
        <taxon>Endopterygota</taxon>
        <taxon>Coleoptera</taxon>
        <taxon>Polyphaga</taxon>
        <taxon>Cucujiformia</taxon>
        <taxon>Chrysomeloidea</taxon>
        <taxon>Chrysomelidae</taxon>
        <taxon>Bruchinae</taxon>
        <taxon>Bruchini</taxon>
        <taxon>Acanthoscelides</taxon>
    </lineage>
</organism>
<reference evidence="1" key="1">
    <citation type="submission" date="2022-03" db="EMBL/GenBank/DDBJ databases">
        <authorList>
            <person name="Sayadi A."/>
        </authorList>
    </citation>
    <scope>NUCLEOTIDE SEQUENCE</scope>
</reference>
<protein>
    <submittedName>
        <fullName evidence="1">Uncharacterized protein</fullName>
    </submittedName>
</protein>
<gene>
    <name evidence="1" type="ORF">ACAOBT_LOCUS3338</name>
</gene>
<dbReference type="AlphaFoldDB" id="A0A9P0NWY3"/>
<keyword evidence="2" id="KW-1185">Reference proteome</keyword>
<name>A0A9P0NWY3_ACAOB</name>
<proteinExistence type="predicted"/>
<accession>A0A9P0NWY3</accession>